<feature type="transmembrane region" description="Helical" evidence="1">
    <location>
        <begin position="33"/>
        <end position="55"/>
    </location>
</feature>
<evidence type="ECO:0000256" key="1">
    <source>
        <dbReference type="SAM" id="Phobius"/>
    </source>
</evidence>
<keyword evidence="1" id="KW-0812">Transmembrane</keyword>
<reference evidence="2 3" key="1">
    <citation type="submission" date="2024-04" db="EMBL/GenBank/DDBJ databases">
        <title>Kosakonia calanthae sp. nov., a halophilic bacterium isolated from leaves of Calanthe tiplacata.</title>
        <authorList>
            <person name="Wu P."/>
        </authorList>
    </citation>
    <scope>NUCLEOTIDE SEQUENCE [LARGE SCALE GENOMIC DNA]</scope>
    <source>
        <strain evidence="2 3">BYX6</strain>
    </source>
</reference>
<protein>
    <recommendedName>
        <fullName evidence="4">Oligosaccharide repeat unit polymerase</fullName>
    </recommendedName>
</protein>
<gene>
    <name evidence="2" type="ORF">AAEY27_08260</name>
</gene>
<evidence type="ECO:0000313" key="2">
    <source>
        <dbReference type="EMBL" id="WZV99857.1"/>
    </source>
</evidence>
<dbReference type="Proteomes" id="UP001466893">
    <property type="component" value="Chromosome"/>
</dbReference>
<dbReference type="EMBL" id="CP151800">
    <property type="protein sequence ID" value="WZV99857.1"/>
    <property type="molecule type" value="Genomic_DNA"/>
</dbReference>
<dbReference type="RefSeq" id="WP_342324548.1">
    <property type="nucleotide sequence ID" value="NZ_CP151800.1"/>
</dbReference>
<feature type="transmembrane region" description="Helical" evidence="1">
    <location>
        <begin position="289"/>
        <end position="309"/>
    </location>
</feature>
<feature type="transmembrane region" description="Helical" evidence="1">
    <location>
        <begin position="76"/>
        <end position="95"/>
    </location>
</feature>
<feature type="transmembrane region" description="Helical" evidence="1">
    <location>
        <begin position="139"/>
        <end position="156"/>
    </location>
</feature>
<feature type="transmembrane region" description="Helical" evidence="1">
    <location>
        <begin position="343"/>
        <end position="362"/>
    </location>
</feature>
<keyword evidence="1" id="KW-0472">Membrane</keyword>
<organism evidence="2 3">
    <name type="scientific">Kosakonia calanthes</name>
    <dbReference type="NCBI Taxonomy" id="3139408"/>
    <lineage>
        <taxon>Bacteria</taxon>
        <taxon>Pseudomonadati</taxon>
        <taxon>Pseudomonadota</taxon>
        <taxon>Gammaproteobacteria</taxon>
        <taxon>Enterobacterales</taxon>
        <taxon>Enterobacteriaceae</taxon>
        <taxon>Kosakonia</taxon>
    </lineage>
</organism>
<keyword evidence="1" id="KW-1133">Transmembrane helix</keyword>
<feature type="transmembrane region" description="Helical" evidence="1">
    <location>
        <begin position="162"/>
        <end position="176"/>
    </location>
</feature>
<feature type="transmembrane region" description="Helical" evidence="1">
    <location>
        <begin position="115"/>
        <end position="132"/>
    </location>
</feature>
<sequence length="377" mass="44634">MIFLYYFLWFGLAPIFARRYQETAFDSDIVYQAYLYLASSYTVLMLVAMMVEYTSETRSNFHLSSFSNIQVAQSKLLLMACVIIISFVLYIQMTGGVTHWQQNLDRAFLTRQGAGTWYLIFSLILPLFVFFIRLKYRGIFVLLSLMIVVLALSPFIGSKQKIIHYFLLIFATWIFCRKFNIRIALSVFMPAALLFVLGNYFRNASWMTLNDVLGYSLNYFDTLDSLLLVIKEKHYPLEVFSFFLPFNKFANLFTGQDAFFDISAYLTNMYFPTAWNIRATVQFPVEVDLFFSFGYWLGLIPLAVFIFVYSKIYVRMLYSNKVIYLFIWFNLFIYLMSHLRGGLILWTDFYMYPYLIIVYFMFKEVKYNVVPWTTKPI</sequence>
<name>A0ABZ3BAA3_9ENTR</name>
<evidence type="ECO:0008006" key="4">
    <source>
        <dbReference type="Google" id="ProtNLM"/>
    </source>
</evidence>
<accession>A0ABZ3BAA3</accession>
<keyword evidence="3" id="KW-1185">Reference proteome</keyword>
<feature type="transmembrane region" description="Helical" evidence="1">
    <location>
        <begin position="321"/>
        <end position="337"/>
    </location>
</feature>
<proteinExistence type="predicted"/>
<evidence type="ECO:0000313" key="3">
    <source>
        <dbReference type="Proteomes" id="UP001466893"/>
    </source>
</evidence>
<feature type="transmembrane region" description="Helical" evidence="1">
    <location>
        <begin position="183"/>
        <end position="201"/>
    </location>
</feature>